<sequence length="234" mass="23566">MSLQQSLSVVLIALALAACGEREFEPVVTAEGEAEPLPAPLPANGPVTSIPEPPASGTALLESTAPPPDAAAADEGPVAVIAFADGTLPPLEDNPETGLAPAPVDSATIAAGPAPDAAQAVAAVRGYYDAVQAGDLARAYAAWSDGGRASGRTPEQFAAGVEGLDILSVSVGETGRIEGAAGSRYVEIPVTVTSRGSDGREVRQVGAFVMRSSQVEGAAPGWYIASAELRELRP</sequence>
<evidence type="ECO:0000256" key="1">
    <source>
        <dbReference type="SAM" id="MobiDB-lite"/>
    </source>
</evidence>
<name>A0ABQ2EH84_9GAMM</name>
<proteinExistence type="predicted"/>
<dbReference type="RefSeq" id="WP_132986571.1">
    <property type="nucleotide sequence ID" value="NZ_BMME01000001.1"/>
</dbReference>
<dbReference type="EMBL" id="BMME01000001">
    <property type="protein sequence ID" value="GGK11445.1"/>
    <property type="molecule type" value="Genomic_DNA"/>
</dbReference>
<evidence type="ECO:0008006" key="4">
    <source>
        <dbReference type="Google" id="ProtNLM"/>
    </source>
</evidence>
<gene>
    <name evidence="2" type="ORF">GCM10011394_20990</name>
</gene>
<accession>A0ABQ2EH84</accession>
<comment type="caution">
    <text evidence="2">The sequence shown here is derived from an EMBL/GenBank/DDBJ whole genome shotgun (WGS) entry which is preliminary data.</text>
</comment>
<evidence type="ECO:0000313" key="2">
    <source>
        <dbReference type="EMBL" id="GGK11445.1"/>
    </source>
</evidence>
<dbReference type="Proteomes" id="UP000599009">
    <property type="component" value="Unassembled WGS sequence"/>
</dbReference>
<feature type="region of interest" description="Disordered" evidence="1">
    <location>
        <begin position="35"/>
        <end position="72"/>
    </location>
</feature>
<protein>
    <recommendedName>
        <fullName evidence="4">Lipoprotein</fullName>
    </recommendedName>
</protein>
<evidence type="ECO:0000313" key="3">
    <source>
        <dbReference type="Proteomes" id="UP000599009"/>
    </source>
</evidence>
<reference evidence="3" key="1">
    <citation type="journal article" date="2019" name="Int. J. Syst. Evol. Microbiol.">
        <title>The Global Catalogue of Microorganisms (GCM) 10K type strain sequencing project: providing services to taxonomists for standard genome sequencing and annotation.</title>
        <authorList>
            <consortium name="The Broad Institute Genomics Platform"/>
            <consortium name="The Broad Institute Genome Sequencing Center for Infectious Disease"/>
            <person name="Wu L."/>
            <person name="Ma J."/>
        </authorList>
    </citation>
    <scope>NUCLEOTIDE SEQUENCE [LARGE SCALE GENOMIC DNA]</scope>
    <source>
        <strain evidence="3">CGMCC 1.8985</strain>
    </source>
</reference>
<keyword evidence="3" id="KW-1185">Reference proteome</keyword>
<organism evidence="2 3">
    <name type="scientific">Luteimonas terricola</name>
    <dbReference type="NCBI Taxonomy" id="645597"/>
    <lineage>
        <taxon>Bacteria</taxon>
        <taxon>Pseudomonadati</taxon>
        <taxon>Pseudomonadota</taxon>
        <taxon>Gammaproteobacteria</taxon>
        <taxon>Lysobacterales</taxon>
        <taxon>Lysobacteraceae</taxon>
        <taxon>Luteimonas</taxon>
    </lineage>
</organism>